<dbReference type="InterPro" id="IPR014756">
    <property type="entry name" value="Ig_E-set"/>
</dbReference>
<dbReference type="Pfam" id="PF24536">
    <property type="entry name" value="NXPE4_C"/>
    <property type="match status" value="1"/>
</dbReference>
<dbReference type="Proteomes" id="UP000694865">
    <property type="component" value="Unplaced"/>
</dbReference>
<evidence type="ECO:0000256" key="1">
    <source>
        <dbReference type="ARBA" id="ARBA00005431"/>
    </source>
</evidence>
<feature type="compositionally biased region" description="Polar residues" evidence="2">
    <location>
        <begin position="37"/>
        <end position="57"/>
    </location>
</feature>
<dbReference type="Gene3D" id="2.60.40.10">
    <property type="entry name" value="Immunoglobulins"/>
    <property type="match status" value="1"/>
</dbReference>
<feature type="region of interest" description="Disordered" evidence="2">
    <location>
        <begin position="1"/>
        <end position="78"/>
    </location>
</feature>
<feature type="compositionally biased region" description="Polar residues" evidence="2">
    <location>
        <begin position="68"/>
        <end position="78"/>
    </location>
</feature>
<gene>
    <name evidence="5" type="primary">LOC102801090</name>
</gene>
<evidence type="ECO:0000256" key="2">
    <source>
        <dbReference type="SAM" id="MobiDB-lite"/>
    </source>
</evidence>
<feature type="domain" description="NXPE C-terminal" evidence="3">
    <location>
        <begin position="398"/>
        <end position="539"/>
    </location>
</feature>
<accession>A0ABM0MIJ5</accession>
<comment type="similarity">
    <text evidence="1">Belongs to the NXPE family.</text>
</comment>
<keyword evidence="4" id="KW-1185">Reference proteome</keyword>
<dbReference type="InterPro" id="IPR026845">
    <property type="entry name" value="NXPH/NXPE"/>
</dbReference>
<evidence type="ECO:0000313" key="5">
    <source>
        <dbReference type="RefSeq" id="XP_006819836.1"/>
    </source>
</evidence>
<dbReference type="RefSeq" id="XP_006819836.1">
    <property type="nucleotide sequence ID" value="XM_006819773.1"/>
</dbReference>
<dbReference type="PANTHER" id="PTHR16165">
    <property type="entry name" value="NXPE FAMILY MEMBER"/>
    <property type="match status" value="1"/>
</dbReference>
<organism evidence="4 5">
    <name type="scientific">Saccoglossus kowalevskii</name>
    <name type="common">Acorn worm</name>
    <dbReference type="NCBI Taxonomy" id="10224"/>
    <lineage>
        <taxon>Eukaryota</taxon>
        <taxon>Metazoa</taxon>
        <taxon>Hemichordata</taxon>
        <taxon>Enteropneusta</taxon>
        <taxon>Harrimaniidae</taxon>
        <taxon>Saccoglossus</taxon>
    </lineage>
</organism>
<dbReference type="InterPro" id="IPR013783">
    <property type="entry name" value="Ig-like_fold"/>
</dbReference>
<protein>
    <submittedName>
        <fullName evidence="5">NXPE family member 3-like</fullName>
    </submittedName>
</protein>
<dbReference type="Pfam" id="PF06312">
    <property type="entry name" value="Neurexophilin"/>
    <property type="match status" value="1"/>
</dbReference>
<evidence type="ECO:0000313" key="4">
    <source>
        <dbReference type="Proteomes" id="UP000694865"/>
    </source>
</evidence>
<reference evidence="5" key="1">
    <citation type="submission" date="2025-08" db="UniProtKB">
        <authorList>
            <consortium name="RefSeq"/>
        </authorList>
    </citation>
    <scope>IDENTIFICATION</scope>
    <source>
        <tissue evidence="5">Testes</tissue>
    </source>
</reference>
<dbReference type="PANTHER" id="PTHR16165:SF5">
    <property type="entry name" value="NXPE FAMILY MEMBER 3"/>
    <property type="match status" value="1"/>
</dbReference>
<proteinExistence type="inferred from homology"/>
<evidence type="ECO:0000259" key="3">
    <source>
        <dbReference type="Pfam" id="PF24536"/>
    </source>
</evidence>
<feature type="non-terminal residue" evidence="5">
    <location>
        <position position="1"/>
    </location>
</feature>
<dbReference type="GeneID" id="102801090"/>
<sequence length="546" mass="62765">ELERNRRPTRPAPYIIQPKPDTVKSYHPSKNNKNESQHSQYDTTNQDTMRQFSSSALSLEKQHEESQTTHSKSQMSKRTITDTISYDSYNRYGLDWMGKVVELEWAESHSTHSTGTRQKRTLVNFDVGVGSLGLTSADNTKFKLYGKETTLKKGSIVHVVMETYDIHGNSKRRGGDFFSAVMSNDELQKYTSGRVMDYGNGTYSVFFYAAWTGDAYIYVSLVLFREEIDFVVNVIKESKVLHFRAQFVDGETREYVNCQLENNGLWKDKCTYTNHNSLGITTTIACNKPNKLGCDKMYDLITYYCKLPSPTLPVCGPDLPIPITDGYWENNVTFIPMVCQSKQWSQIEANKCLSNKLFKIYGDSTSEQVQRRLFGALRSYSNIEHQFIAPRLGGGARLVNNMVMESDYLDSLPQEACTAKQLIVILNFAFHFRVWSNRSFLERIFHAREAVKRLMRRCHDNVLIFIKMAHPPGYGKQSVRSSNWTYYALNRMIRSVFGGIGVHFWELWDLVDSHPSPNVVHVSKYLLDQQVQLLFSYICPKFGAKN</sequence>
<name>A0ABM0MIJ5_SACKO</name>
<dbReference type="InterPro" id="IPR057106">
    <property type="entry name" value="NXPE4_C"/>
</dbReference>
<dbReference type="SUPFAM" id="SSF81296">
    <property type="entry name" value="E set domains"/>
    <property type="match status" value="1"/>
</dbReference>